<accession>A0AAD7FJQ3</accession>
<dbReference type="AlphaFoldDB" id="A0AAD7FJQ3"/>
<keyword evidence="3" id="KW-1185">Reference proteome</keyword>
<reference evidence="2" key="1">
    <citation type="submission" date="2023-03" db="EMBL/GenBank/DDBJ databases">
        <title>Massive genome expansion in bonnet fungi (Mycena s.s.) driven by repeated elements and novel gene families across ecological guilds.</title>
        <authorList>
            <consortium name="Lawrence Berkeley National Laboratory"/>
            <person name="Harder C.B."/>
            <person name="Miyauchi S."/>
            <person name="Viragh M."/>
            <person name="Kuo A."/>
            <person name="Thoen E."/>
            <person name="Andreopoulos B."/>
            <person name="Lu D."/>
            <person name="Skrede I."/>
            <person name="Drula E."/>
            <person name="Henrissat B."/>
            <person name="Morin E."/>
            <person name="Kohler A."/>
            <person name="Barry K."/>
            <person name="LaButti K."/>
            <person name="Morin E."/>
            <person name="Salamov A."/>
            <person name="Lipzen A."/>
            <person name="Mereny Z."/>
            <person name="Hegedus B."/>
            <person name="Baldrian P."/>
            <person name="Stursova M."/>
            <person name="Weitz H."/>
            <person name="Taylor A."/>
            <person name="Grigoriev I.V."/>
            <person name="Nagy L.G."/>
            <person name="Martin F."/>
            <person name="Kauserud H."/>
        </authorList>
    </citation>
    <scope>NUCLEOTIDE SEQUENCE</scope>
    <source>
        <strain evidence="2">CBHHK067</strain>
    </source>
</reference>
<evidence type="ECO:0000313" key="3">
    <source>
        <dbReference type="Proteomes" id="UP001221757"/>
    </source>
</evidence>
<dbReference type="Proteomes" id="UP001221757">
    <property type="component" value="Unassembled WGS sequence"/>
</dbReference>
<evidence type="ECO:0000256" key="1">
    <source>
        <dbReference type="SAM" id="Coils"/>
    </source>
</evidence>
<proteinExistence type="predicted"/>
<keyword evidence="1" id="KW-0175">Coiled coil</keyword>
<dbReference type="EMBL" id="JARKIE010000558">
    <property type="protein sequence ID" value="KAJ7628077.1"/>
    <property type="molecule type" value="Genomic_DNA"/>
</dbReference>
<organism evidence="2 3">
    <name type="scientific">Mycena rosella</name>
    <name type="common">Pink bonnet</name>
    <name type="synonym">Agaricus rosellus</name>
    <dbReference type="NCBI Taxonomy" id="1033263"/>
    <lineage>
        <taxon>Eukaryota</taxon>
        <taxon>Fungi</taxon>
        <taxon>Dikarya</taxon>
        <taxon>Basidiomycota</taxon>
        <taxon>Agaricomycotina</taxon>
        <taxon>Agaricomycetes</taxon>
        <taxon>Agaricomycetidae</taxon>
        <taxon>Agaricales</taxon>
        <taxon>Marasmiineae</taxon>
        <taxon>Mycenaceae</taxon>
        <taxon>Mycena</taxon>
    </lineage>
</organism>
<evidence type="ECO:0008006" key="4">
    <source>
        <dbReference type="Google" id="ProtNLM"/>
    </source>
</evidence>
<sequence>MFVADLQARIETVSGEIDRQKEVLKQLEHIKSALQRQLNAVRDPVSRLPLEISSAIFIQCLPSTSNPQPGARDIPMLFLNICNAWTDIALSDPVLREAIHIKFPRAEGFVQLLGTWLSRARNRSLSLSLYGTLGEGGATIVGEYAEKLRSLTIHSPDDDCLDLLERLSFPSLETLEIRFWRDAYGDTPSCSLYQILDILRVAPNLVECTFYHFSPLTTPDRATSSFQLSAPWYSAGKSNTVMTKL</sequence>
<evidence type="ECO:0000313" key="2">
    <source>
        <dbReference type="EMBL" id="KAJ7628077.1"/>
    </source>
</evidence>
<protein>
    <recommendedName>
        <fullName evidence="4">F-box domain-containing protein</fullName>
    </recommendedName>
</protein>
<gene>
    <name evidence="2" type="ORF">B0H17DRAFT_1285352</name>
</gene>
<feature type="coiled-coil region" evidence="1">
    <location>
        <begin position="3"/>
        <end position="37"/>
    </location>
</feature>
<comment type="caution">
    <text evidence="2">The sequence shown here is derived from an EMBL/GenBank/DDBJ whole genome shotgun (WGS) entry which is preliminary data.</text>
</comment>
<name>A0AAD7FJQ3_MYCRO</name>